<proteinExistence type="predicted"/>
<protein>
    <recommendedName>
        <fullName evidence="2">Alpha-galactosidase</fullName>
    </recommendedName>
</protein>
<evidence type="ECO:0008006" key="2">
    <source>
        <dbReference type="Google" id="ProtNLM"/>
    </source>
</evidence>
<organism evidence="1">
    <name type="scientific">termite gut metagenome</name>
    <dbReference type="NCBI Taxonomy" id="433724"/>
    <lineage>
        <taxon>unclassified sequences</taxon>
        <taxon>metagenomes</taxon>
        <taxon>organismal metagenomes</taxon>
    </lineage>
</organism>
<comment type="caution">
    <text evidence="1">The sequence shown here is derived from an EMBL/GenBank/DDBJ whole genome shotgun (WGS) entry which is preliminary data.</text>
</comment>
<reference evidence="1" key="1">
    <citation type="submission" date="2019-03" db="EMBL/GenBank/DDBJ databases">
        <title>Single cell metagenomics reveals metabolic interactions within the superorganism composed of flagellate Streblomastix strix and complex community of Bacteroidetes bacteria on its surface.</title>
        <authorList>
            <person name="Treitli S.C."/>
            <person name="Kolisko M."/>
            <person name="Husnik F."/>
            <person name="Keeling P."/>
            <person name="Hampl V."/>
        </authorList>
    </citation>
    <scope>NUCLEOTIDE SEQUENCE</scope>
    <source>
        <strain evidence="1">STM</strain>
    </source>
</reference>
<evidence type="ECO:0000313" key="1">
    <source>
        <dbReference type="EMBL" id="KAA6314422.1"/>
    </source>
</evidence>
<dbReference type="InterPro" id="IPR017853">
    <property type="entry name" value="GH"/>
</dbReference>
<dbReference type="SUPFAM" id="SSF51445">
    <property type="entry name" value="(Trans)glycosidases"/>
    <property type="match status" value="1"/>
</dbReference>
<sequence>MKKPILVALLFTGSFYLSFAQKKTSYPIGGADNTTPSRSEYFSWINNAWEGGNAEQTRINLDFFKWLHDTYGMQLDIYALDAGNIDSNGEYYGSTKSERFLKRFPDGFGTLSRQAATMNTRLGMWGGPDGFGDTPQEAAERIEMIVSLFRDNNFALLKLDAACENLRKEKWDDFDQMMTQARQYAPDLILLNHRLNLGKGMKHTTTYLLGGTETYIDVHITNDMTAPHHRAKALSRELTPDLTRLTEDHGVCISSCIDYWEDDLILQAFNRNLILAPEIYGNPWLLRDDEYAYLAFIFNLHKQYNDILVNGIVLPEEQYGPNAVSRGDGTTRLITLRNLSWEPKKYVINLDKEIGLTAKGKAKVRLCH</sequence>
<gene>
    <name evidence="1" type="ORF">EZS27_034961</name>
</gene>
<accession>A0A5J4PZ79</accession>
<dbReference type="EMBL" id="SNRY01005656">
    <property type="protein sequence ID" value="KAA6314422.1"/>
    <property type="molecule type" value="Genomic_DNA"/>
</dbReference>
<name>A0A5J4PZ79_9ZZZZ</name>
<dbReference type="AlphaFoldDB" id="A0A5J4PZ79"/>